<keyword evidence="5" id="KW-1185">Reference proteome</keyword>
<dbReference type="EMBL" id="LHPF02000002">
    <property type="protein sequence ID" value="PSC75540.1"/>
    <property type="molecule type" value="Genomic_DNA"/>
</dbReference>
<dbReference type="Gene3D" id="3.30.420.10">
    <property type="entry name" value="Ribonuclease H-like superfamily/Ribonuclease H"/>
    <property type="match status" value="1"/>
</dbReference>
<feature type="compositionally biased region" description="Basic and acidic residues" evidence="2">
    <location>
        <begin position="1320"/>
        <end position="1330"/>
    </location>
</feature>
<feature type="coiled-coil region" evidence="1">
    <location>
        <begin position="856"/>
        <end position="918"/>
    </location>
</feature>
<dbReference type="OrthoDB" id="515356at2759"/>
<organism evidence="4 5">
    <name type="scientific">Micractinium conductrix</name>
    <dbReference type="NCBI Taxonomy" id="554055"/>
    <lineage>
        <taxon>Eukaryota</taxon>
        <taxon>Viridiplantae</taxon>
        <taxon>Chlorophyta</taxon>
        <taxon>core chlorophytes</taxon>
        <taxon>Trebouxiophyceae</taxon>
        <taxon>Chlorellales</taxon>
        <taxon>Chlorellaceae</taxon>
        <taxon>Chlorella clade</taxon>
        <taxon>Micractinium</taxon>
    </lineage>
</organism>
<feature type="region of interest" description="Disordered" evidence="2">
    <location>
        <begin position="1725"/>
        <end position="1757"/>
    </location>
</feature>
<dbReference type="GO" id="GO:0003676">
    <property type="term" value="F:nucleic acid binding"/>
    <property type="evidence" value="ECO:0007669"/>
    <property type="project" value="InterPro"/>
</dbReference>
<dbReference type="GO" id="GO:0015074">
    <property type="term" value="P:DNA integration"/>
    <property type="evidence" value="ECO:0007669"/>
    <property type="project" value="InterPro"/>
</dbReference>
<name>A0A2P6VN75_9CHLO</name>
<reference evidence="4 5" key="1">
    <citation type="journal article" date="2018" name="Plant J.">
        <title>Genome sequences of Chlorella sorokiniana UTEX 1602 and Micractinium conductrix SAG 241.80: implications to maltose excretion by a green alga.</title>
        <authorList>
            <person name="Arriola M.B."/>
            <person name="Velmurugan N."/>
            <person name="Zhang Y."/>
            <person name="Plunkett M.H."/>
            <person name="Hondzo H."/>
            <person name="Barney B.M."/>
        </authorList>
    </citation>
    <scope>NUCLEOTIDE SEQUENCE [LARGE SCALE GENOMIC DNA]</scope>
    <source>
        <strain evidence="4 5">SAG 241.80</strain>
    </source>
</reference>
<feature type="region of interest" description="Disordered" evidence="2">
    <location>
        <begin position="679"/>
        <end position="770"/>
    </location>
</feature>
<evidence type="ECO:0000313" key="4">
    <source>
        <dbReference type="EMBL" id="PSC75540.1"/>
    </source>
</evidence>
<dbReference type="PANTHER" id="PTHR45615:SF66">
    <property type="entry name" value="CARD DOMAIN-CONTAINING PROTEIN"/>
    <property type="match status" value="1"/>
</dbReference>
<feature type="coiled-coil region" evidence="1">
    <location>
        <begin position="1133"/>
        <end position="1188"/>
    </location>
</feature>
<evidence type="ECO:0000256" key="1">
    <source>
        <dbReference type="SAM" id="Coils"/>
    </source>
</evidence>
<sequence length="2351" mass="247523">MAAAAAVKQQLEDNWSNSRQHNVFPLAQIDYIMRRKRAQQGLTVTQAPAASGRRRRGAGGDQEDAELVLPRWDVEPKELSNRLLRQFHLDKTIDGKEVLLRSVSRNDELGIAVSRKVLVVAAEEVPAFFAKHHGIQGQGWNSPARLFHHLHHAVPTQLMPAPGGQPRLVHGAEGFTVETAKAWCTECPVRADMAAKKPAEKRVVHPIVAIMTLMHLAADLIDLGAGRDERYRYVLVVIDVFSRYCWLYPLASKTTIGVARHLYFQFMRTQVPAKLQTDNGLEFCGKEVKELCELFNVRHAKSMPGHPETNGCVERKNRELKNKIRALLMACPLFDWAFHVLTVMQMVNNSPTSALGGMAPTKALFGTLPSNMNLPLLDDIVRLLGFTSSAEANDADTPPAPATRKGSAAQPKRRRTLSELVLPSDSEDEASDDAALDEATLQIAATASPLGRRSTRTNAGGRLSQLVADELLDEAGEVPTRALPQRATAMRSPSGKRRAATSLLDQLAAIAAECDAADELDKVDDSSDGAGTSADAEAAAILTAHHGAHQEQVLALHVRNRQRIRSQGGKGGAEFDIGDAVLLKPASMGKVGTSTIQRKRLTCRVVGVAEQTGKYHLRCNTGLLKGTYGGGEVLRPAPAESAAELNFAADADSSEAPLVTLTAAGQQAGLVLSRLVAEREKRRETPVQDFDEAGFRAGGAGARPAPPAPPPTTMPSAASVPGGTAGGAGNSRRRDWADGVSAGQEAGRGGSRPASRLAGGGGARSAQPTDLYSRSTVAQLVDTSVKNPELKLQLLTRALEESRMRTAHALADRDAVADALAALCRAAGAKEQALMPPSGGELEGDDPARVVLPYRIDLLSTQLHALQEELRSHDAAVVAAEAAHERAALQVVAQQQHCEALERQLEEARYAAQQQAQTEHALATKLRLLEEQAGATAESARRRMEQQLESFRGDAATARSLQAKFIQLERQLEEAQRDQYAEADAARRLGAQVERVQARLKEAHVKQAELSQQLWDKSAALNDLTAAHRSLSADSQGLRADLATLRDQLEVATARVQRAEDLGVSLQAQCSDGLAAQAALSEEVERLRSELQQEREDKHRLQATLAEEQLGGAAARAALQGRGDELASLLGKLDEYSNRIVGAEGALEGANQRADAATAAQRSADEAARALRHENAALRDSLADLAATEARWRDQLAAAEGQLADTAGALAAAQDAERQAAAAAAAAAEQAQQLEGAVEERDHRLAGMAALQAEADSQRQQVADLKAELRSATAATQAVRTEMEELAAAKQGVERELRKQQVLVSRLQEQTTKQAGELRAATKEAREAQARADATAAEASEQRERHAADMAAALQLHAERKARNEHLEHDNRQQAIIIAELQAAVTSSGAQLAATIQHNAALHRYAVAHGAAYGRLAAHTAGLHQQLARQLSTLRQLCRHLGLQLAAALVAADPVAALQAGASSSSGDASLTSPAALPPADEALGASNVAAAVLAIESLRTELQVSLQLLDLQEGSSEAKQLAALPAGVAEALAEDLAGLPAELLSSPRLERAAPPSVVTNRSAPFSPASSLPAAPSPARSPAASVHASAPASSSALSAQVAQMESFLERLVGSSAEQAARTAAATQLHQQERAARQRAQELAAEFAAQLAAVQADLSATREQRDELAAQSRRLARELRDAIYSLGQLHAGQQGKTLSWAVRGLQSSGTQTQHCRLWEANLGGDASSVMCSSTRSSERSTSSDTGSEDGSVLPEGAAAGAEAAAPALPSRVLPLAALQREIRELYRAKAVHDLSVARGQRPFVPLPDFLASHLALQCGAEGGAVAQRAQQLQASVEAHAGVHEVAMFGLAAGMLEESAPHGSGCAGSVGTCIACVGSNGSSFICGASPSCTALVPATTAAGAAVPQVLYHRRRPGSSSDVLPSLRRFCAGAWHAAYARSAARPPLPQPFSPAGADYIHAMASEVHNLALSVPGVEQLMVWVLSGGLGACLPTLDLGLQLAENQVPQLYLLAVEGCRLLGLTTTPQIYVKASGEAAAYYLLLPADARLHGFNGSSADGPACTAAAAAAAGGHAAPASRAASPGSGLTLVQSSSMATLEGLPGGSLVSVASEVQEWQCAVVLTSGLVDLLEPEELQGVVAGCMAFHAALCCPAGAGAAPGAPPREAAQLAVLCRSMAALGTLGALSTLCPDALAARLPRQMGGFFSARIQPVLRRALRYLSLYCDRVGAAAVGGWRPLAAAAVKQACGAALLRNELRLEAVLAQAAALEEAAAEALPAVLQREEGATLGAAAPSLLLLRARELQKWWEAQEARQQRRRQKPSAPLQQPQQQQPQQQTLDALDTRLGAAPGPLA</sequence>
<feature type="region of interest" description="Disordered" evidence="2">
    <location>
        <begin position="2309"/>
        <end position="2351"/>
    </location>
</feature>
<dbReference type="InterPro" id="IPR012337">
    <property type="entry name" value="RNaseH-like_sf"/>
</dbReference>
<feature type="compositionally biased region" description="Low complexity" evidence="2">
    <location>
        <begin position="2324"/>
        <end position="2334"/>
    </location>
</feature>
<evidence type="ECO:0000313" key="5">
    <source>
        <dbReference type="Proteomes" id="UP000239649"/>
    </source>
</evidence>
<feature type="region of interest" description="Disordered" evidence="2">
    <location>
        <begin position="1310"/>
        <end position="1342"/>
    </location>
</feature>
<feature type="region of interest" description="Disordered" evidence="2">
    <location>
        <begin position="391"/>
        <end position="433"/>
    </location>
</feature>
<feature type="coiled-coil region" evidence="1">
    <location>
        <begin position="958"/>
        <end position="1104"/>
    </location>
</feature>
<feature type="compositionally biased region" description="Low complexity" evidence="2">
    <location>
        <begin position="1563"/>
        <end position="1586"/>
    </location>
</feature>
<proteinExistence type="predicted"/>
<feature type="compositionally biased region" description="Low complexity" evidence="2">
    <location>
        <begin position="1731"/>
        <end position="1757"/>
    </location>
</feature>
<accession>A0A2P6VN75</accession>
<evidence type="ECO:0000259" key="3">
    <source>
        <dbReference type="PROSITE" id="PS50994"/>
    </source>
</evidence>
<feature type="domain" description="Integrase catalytic" evidence="3">
    <location>
        <begin position="202"/>
        <end position="368"/>
    </location>
</feature>
<dbReference type="InterPro" id="IPR001584">
    <property type="entry name" value="Integrase_cat-core"/>
</dbReference>
<dbReference type="SUPFAM" id="SSF53098">
    <property type="entry name" value="Ribonuclease H-like"/>
    <property type="match status" value="1"/>
</dbReference>
<feature type="region of interest" description="Disordered" evidence="2">
    <location>
        <begin position="42"/>
        <end position="64"/>
    </location>
</feature>
<feature type="coiled-coil region" evidence="1">
    <location>
        <begin position="1625"/>
        <end position="1677"/>
    </location>
</feature>
<feature type="compositionally biased region" description="Pro residues" evidence="2">
    <location>
        <begin position="704"/>
        <end position="713"/>
    </location>
</feature>
<comment type="caution">
    <text evidence="4">The sequence shown here is derived from an EMBL/GenBank/DDBJ whole genome shotgun (WGS) entry which is preliminary data.</text>
</comment>
<dbReference type="InterPro" id="IPR036397">
    <property type="entry name" value="RNaseH_sf"/>
</dbReference>
<feature type="region of interest" description="Disordered" evidence="2">
    <location>
        <begin position="1555"/>
        <end position="1586"/>
    </location>
</feature>
<dbReference type="Pfam" id="PF00665">
    <property type="entry name" value="rve"/>
    <property type="match status" value="1"/>
</dbReference>
<gene>
    <name evidence="4" type="ORF">C2E20_1622</name>
</gene>
<keyword evidence="1" id="KW-0175">Coiled coil</keyword>
<dbReference type="STRING" id="554055.A0A2P6VN75"/>
<dbReference type="PANTHER" id="PTHR45615">
    <property type="entry name" value="MYOSIN HEAVY CHAIN, NON-MUSCLE"/>
    <property type="match status" value="1"/>
</dbReference>
<dbReference type="Proteomes" id="UP000239649">
    <property type="component" value="Unassembled WGS sequence"/>
</dbReference>
<evidence type="ECO:0000256" key="2">
    <source>
        <dbReference type="SAM" id="MobiDB-lite"/>
    </source>
</evidence>
<dbReference type="PROSITE" id="PS50994">
    <property type="entry name" value="INTEGRASE"/>
    <property type="match status" value="1"/>
</dbReference>
<protein>
    <submittedName>
        <fullName evidence="4">Kinesin K39</fullName>
    </submittedName>
</protein>